<dbReference type="STRING" id="2512241.A0A553I7E3"/>
<comment type="caution">
    <text evidence="2">The sequence shown here is derived from an EMBL/GenBank/DDBJ whole genome shotgun (WGS) entry which is preliminary data.</text>
</comment>
<organism evidence="2 3">
    <name type="scientific">Xylaria flabelliformis</name>
    <dbReference type="NCBI Taxonomy" id="2512241"/>
    <lineage>
        <taxon>Eukaryota</taxon>
        <taxon>Fungi</taxon>
        <taxon>Dikarya</taxon>
        <taxon>Ascomycota</taxon>
        <taxon>Pezizomycotina</taxon>
        <taxon>Sordariomycetes</taxon>
        <taxon>Xylariomycetidae</taxon>
        <taxon>Xylariales</taxon>
        <taxon>Xylariaceae</taxon>
        <taxon>Xylaria</taxon>
    </lineage>
</organism>
<gene>
    <name evidence="2" type="ORF">FHL15_002849</name>
</gene>
<name>A0A553I7E3_9PEZI</name>
<keyword evidence="1" id="KW-0732">Signal</keyword>
<dbReference type="OrthoDB" id="2910287at2759"/>
<proteinExistence type="predicted"/>
<evidence type="ECO:0000256" key="1">
    <source>
        <dbReference type="SAM" id="SignalP"/>
    </source>
</evidence>
<dbReference type="Gene3D" id="2.60.20.10">
    <property type="entry name" value="Crystallins"/>
    <property type="match status" value="1"/>
</dbReference>
<keyword evidence="3" id="KW-1185">Reference proteome</keyword>
<protein>
    <recommendedName>
        <fullName evidence="4">Beta/gamma crystallin 'Greek key' domain-containing protein</fullName>
    </recommendedName>
</protein>
<feature type="chain" id="PRO_5021774290" description="Beta/gamma crystallin 'Greek key' domain-containing protein" evidence="1">
    <location>
        <begin position="18"/>
        <end position="124"/>
    </location>
</feature>
<evidence type="ECO:0008006" key="4">
    <source>
        <dbReference type="Google" id="ProtNLM"/>
    </source>
</evidence>
<reference evidence="3" key="1">
    <citation type="submission" date="2019-06" db="EMBL/GenBank/DDBJ databases">
        <title>Draft genome sequence of the griseofulvin-producing fungus Xylaria cubensis strain G536.</title>
        <authorList>
            <person name="Mead M.E."/>
            <person name="Raja H.A."/>
            <person name="Steenwyk J.L."/>
            <person name="Knowles S.L."/>
            <person name="Oberlies N.H."/>
            <person name="Rokas A."/>
        </authorList>
    </citation>
    <scope>NUCLEOTIDE SEQUENCE [LARGE SCALE GENOMIC DNA]</scope>
    <source>
        <strain evidence="3">G536</strain>
    </source>
</reference>
<accession>A0A553I7E3</accession>
<dbReference type="EMBL" id="VFLP01000012">
    <property type="protein sequence ID" value="TRX96125.1"/>
    <property type="molecule type" value="Genomic_DNA"/>
</dbReference>
<evidence type="ECO:0000313" key="3">
    <source>
        <dbReference type="Proteomes" id="UP000319160"/>
    </source>
</evidence>
<feature type="signal peptide" evidence="1">
    <location>
        <begin position="1"/>
        <end position="17"/>
    </location>
</feature>
<sequence>MQFNLATVSLLVGIVSAGVLQREEAVSDGNIGIEAITHVFVCVDGGFSGTCRNFEVQTGSCMNFVAPFQDSISAAGPDQGTTCTLYQDTNCGGRSVTFTFPGIAHLGDPAFNFGDIASSVRCSI</sequence>
<dbReference type="AlphaFoldDB" id="A0A553I7E3"/>
<dbReference type="Proteomes" id="UP000319160">
    <property type="component" value="Unassembled WGS sequence"/>
</dbReference>
<evidence type="ECO:0000313" key="2">
    <source>
        <dbReference type="EMBL" id="TRX96125.1"/>
    </source>
</evidence>